<reference evidence="2 3" key="1">
    <citation type="journal article" date="2019" name="Appl. Environ. Microbiol.">
        <title>Clostridium scindens ATCC 35704: integration of nutritional requirements, the complete genome sequence, and global transcriptional responses to bile acids.</title>
        <authorList>
            <person name="Devendran S."/>
            <person name="Shrestha R."/>
            <person name="Alves J.M.P."/>
            <person name="Wolf P.G."/>
            <person name="Ly L."/>
            <person name="Hernandez A.G."/>
            <person name="Mendez-Garcia C."/>
            <person name="Inboden A."/>
            <person name="Wiley J."/>
            <person name="Paul O."/>
            <person name="Allen A."/>
            <person name="Springer E."/>
            <person name="Wright C.L."/>
            <person name="Fields C.J."/>
            <person name="Daniel S.L."/>
            <person name="Ridlon J.M."/>
        </authorList>
    </citation>
    <scope>NUCLEOTIDE SEQUENCE [LARGE SCALE GENOMIC DNA]</scope>
    <source>
        <strain evidence="2 3">ATCC 35704</strain>
    </source>
</reference>
<dbReference type="HOGENOM" id="CLU_1150320_0_0_9"/>
<name>B0NDI6_CLOS5</name>
<keyword evidence="3" id="KW-1185">Reference proteome</keyword>
<dbReference type="STRING" id="411468.CLOSCI_01514"/>
<dbReference type="KEGG" id="csci:HDCHBGLK_02108"/>
<dbReference type="AlphaFoldDB" id="B0NDI6"/>
<feature type="region of interest" description="Disordered" evidence="1">
    <location>
        <begin position="48"/>
        <end position="167"/>
    </location>
</feature>
<evidence type="ECO:0000256" key="1">
    <source>
        <dbReference type="SAM" id="MobiDB-lite"/>
    </source>
</evidence>
<dbReference type="GeneID" id="62696314"/>
<evidence type="ECO:0000313" key="2">
    <source>
        <dbReference type="EMBL" id="QBF74706.1"/>
    </source>
</evidence>
<organism evidence="2 3">
    <name type="scientific">Clostridium scindens (strain ATCC 35704 / DSM 5676 / VPI 13733 / 19)</name>
    <dbReference type="NCBI Taxonomy" id="411468"/>
    <lineage>
        <taxon>Bacteria</taxon>
        <taxon>Bacillati</taxon>
        <taxon>Bacillota</taxon>
        <taxon>Clostridia</taxon>
        <taxon>Lachnospirales</taxon>
        <taxon>Lachnospiraceae</taxon>
    </lineage>
</organism>
<protein>
    <submittedName>
        <fullName evidence="2">Uncharacterized protein</fullName>
    </submittedName>
</protein>
<dbReference type="eggNOG" id="ENOG502ZMMN">
    <property type="taxonomic scope" value="Bacteria"/>
</dbReference>
<dbReference type="EMBL" id="CP036170">
    <property type="protein sequence ID" value="QBF74706.1"/>
    <property type="molecule type" value="Genomic_DNA"/>
</dbReference>
<feature type="compositionally biased region" description="Polar residues" evidence="1">
    <location>
        <begin position="123"/>
        <end position="140"/>
    </location>
</feature>
<feature type="compositionally biased region" description="Low complexity" evidence="1">
    <location>
        <begin position="77"/>
        <end position="89"/>
    </location>
</feature>
<proteinExistence type="predicted"/>
<evidence type="ECO:0000313" key="3">
    <source>
        <dbReference type="Proteomes" id="UP000289664"/>
    </source>
</evidence>
<accession>B0NDI6</accession>
<dbReference type="OrthoDB" id="2056472at2"/>
<dbReference type="Proteomes" id="UP000289664">
    <property type="component" value="Chromosome"/>
</dbReference>
<gene>
    <name evidence="2" type="ORF">HDCHBGLK_02108</name>
</gene>
<dbReference type="RefSeq" id="WP_004605286.1">
    <property type="nucleotide sequence ID" value="NZ_CP036170.1"/>
</dbReference>
<sequence>MLYYLGKGTEFKKEDCKEYKTIEGALKAAAKNEELVVWDENGNVIGSLTDNVPEGALETNPDGSVNTYDADGNKVGTMTAEELKAATTLTDDKDAEGQQGDAGASTDDENGGTGGNTPVEPENGQNGANSEQENGQQTSGDGDDAAGQEASGDDITGTEERVSDSDTIYPEKTTRAIVDCDGALNLRRSASWGNESICGRAVRGQSYYIKAIHTVEGKKMLETIDGIFLSGQSEHVRIETIE</sequence>